<dbReference type="Proteomes" id="UP000494261">
    <property type="component" value="Unassembled WGS sequence"/>
</dbReference>
<dbReference type="GeneID" id="99659797"/>
<name>A0A6P2KHH6_9BURK</name>
<organism evidence="3 4">
    <name type="scientific">Burkholderia aenigmatica</name>
    <dbReference type="NCBI Taxonomy" id="2015348"/>
    <lineage>
        <taxon>Bacteria</taxon>
        <taxon>Pseudomonadati</taxon>
        <taxon>Pseudomonadota</taxon>
        <taxon>Betaproteobacteria</taxon>
        <taxon>Burkholderiales</taxon>
        <taxon>Burkholderiaceae</taxon>
        <taxon>Burkholderia</taxon>
        <taxon>Burkholderia cepacia complex</taxon>
    </lineage>
</organism>
<evidence type="ECO:0000313" key="4">
    <source>
        <dbReference type="Proteomes" id="UP000494261"/>
    </source>
</evidence>
<evidence type="ECO:0000256" key="2">
    <source>
        <dbReference type="SAM" id="SignalP"/>
    </source>
</evidence>
<evidence type="ECO:0000313" key="3">
    <source>
        <dbReference type="EMBL" id="VWB54918.1"/>
    </source>
</evidence>
<protein>
    <recommendedName>
        <fullName evidence="5">Lipoprotein</fullName>
    </recommendedName>
</protein>
<feature type="signal peptide" evidence="2">
    <location>
        <begin position="1"/>
        <end position="23"/>
    </location>
</feature>
<evidence type="ECO:0008006" key="5">
    <source>
        <dbReference type="Google" id="ProtNLM"/>
    </source>
</evidence>
<reference evidence="3 4" key="1">
    <citation type="submission" date="2019-09" db="EMBL/GenBank/DDBJ databases">
        <authorList>
            <person name="Depoorter E."/>
        </authorList>
    </citation>
    <scope>NUCLEOTIDE SEQUENCE [LARGE SCALE GENOMIC DNA]</scope>
    <source>
        <strain evidence="3">LMG 13014</strain>
    </source>
</reference>
<accession>A0A6P2KHH6</accession>
<dbReference type="AlphaFoldDB" id="A0A6P2KHH6"/>
<gene>
    <name evidence="3" type="ORF">BLA13014_02414</name>
</gene>
<evidence type="ECO:0000256" key="1">
    <source>
        <dbReference type="SAM" id="MobiDB-lite"/>
    </source>
</evidence>
<feature type="compositionally biased region" description="Polar residues" evidence="1">
    <location>
        <begin position="38"/>
        <end position="48"/>
    </location>
</feature>
<sequence>MKARWWWSVLLAALLGVSAVAHACDSYGSSGSQSGSGDATQGKSGYGY</sequence>
<proteinExistence type="predicted"/>
<dbReference type="EMBL" id="CABVQC010000013">
    <property type="protein sequence ID" value="VWB54918.1"/>
    <property type="molecule type" value="Genomic_DNA"/>
</dbReference>
<feature type="region of interest" description="Disordered" evidence="1">
    <location>
        <begin position="25"/>
        <end position="48"/>
    </location>
</feature>
<dbReference type="RefSeq" id="WP_175022476.1">
    <property type="nucleotide sequence ID" value="NZ_CABVQC010000013.1"/>
</dbReference>
<feature type="compositionally biased region" description="Low complexity" evidence="1">
    <location>
        <begin position="25"/>
        <end position="37"/>
    </location>
</feature>
<keyword evidence="2" id="KW-0732">Signal</keyword>
<feature type="chain" id="PRO_5026943959" description="Lipoprotein" evidence="2">
    <location>
        <begin position="24"/>
        <end position="48"/>
    </location>
</feature>